<evidence type="ECO:0000256" key="3">
    <source>
        <dbReference type="ARBA" id="ARBA00022729"/>
    </source>
</evidence>
<comment type="subcellular location">
    <subcellularLocation>
        <location evidence="1">Cell envelope</location>
    </subcellularLocation>
</comment>
<dbReference type="PANTHER" id="PTHR30532">
    <property type="entry name" value="IRON III DICITRATE-BINDING PERIPLASMIC PROTEIN"/>
    <property type="match status" value="1"/>
</dbReference>
<evidence type="ECO:0000313" key="6">
    <source>
        <dbReference type="EMBL" id="MFC7139685.1"/>
    </source>
</evidence>
<proteinExistence type="predicted"/>
<feature type="domain" description="Fe/B12 periplasmic-binding" evidence="5">
    <location>
        <begin position="223"/>
        <end position="372"/>
    </location>
</feature>
<evidence type="ECO:0000256" key="2">
    <source>
        <dbReference type="ARBA" id="ARBA00022448"/>
    </source>
</evidence>
<dbReference type="SUPFAM" id="SSF53807">
    <property type="entry name" value="Helical backbone' metal receptor"/>
    <property type="match status" value="1"/>
</dbReference>
<accession>A0ABD5Y1U4</accession>
<dbReference type="GeneID" id="78819945"/>
<name>A0ABD5Y1U4_9EURY</name>
<dbReference type="AlphaFoldDB" id="A0ABD5Y1U4"/>
<keyword evidence="2" id="KW-0813">Transport</keyword>
<evidence type="ECO:0000256" key="1">
    <source>
        <dbReference type="ARBA" id="ARBA00004196"/>
    </source>
</evidence>
<dbReference type="Proteomes" id="UP001596432">
    <property type="component" value="Unassembled WGS sequence"/>
</dbReference>
<keyword evidence="3" id="KW-0732">Signal</keyword>
<gene>
    <name evidence="6" type="ORF">ACFQMA_07510</name>
</gene>
<dbReference type="Gene3D" id="3.40.50.1980">
    <property type="entry name" value="Nitrogenase molybdenum iron protein domain"/>
    <property type="match status" value="2"/>
</dbReference>
<dbReference type="Pfam" id="PF01497">
    <property type="entry name" value="Peripla_BP_2"/>
    <property type="match status" value="1"/>
</dbReference>
<feature type="region of interest" description="Disordered" evidence="4">
    <location>
        <begin position="31"/>
        <end position="92"/>
    </location>
</feature>
<dbReference type="InterPro" id="IPR006311">
    <property type="entry name" value="TAT_signal"/>
</dbReference>
<dbReference type="PANTHER" id="PTHR30532:SF1">
    <property type="entry name" value="IRON(3+)-HYDROXAMATE-BINDING PROTEIN FHUD"/>
    <property type="match status" value="1"/>
</dbReference>
<dbReference type="RefSeq" id="WP_274325267.1">
    <property type="nucleotide sequence ID" value="NZ_CP118158.1"/>
</dbReference>
<dbReference type="InterPro" id="IPR002491">
    <property type="entry name" value="ABC_transptr_periplasmic_BD"/>
</dbReference>
<evidence type="ECO:0000313" key="7">
    <source>
        <dbReference type="Proteomes" id="UP001596432"/>
    </source>
</evidence>
<dbReference type="PROSITE" id="PS51318">
    <property type="entry name" value="TAT"/>
    <property type="match status" value="1"/>
</dbReference>
<feature type="compositionally biased region" description="Low complexity" evidence="4">
    <location>
        <begin position="45"/>
        <end position="84"/>
    </location>
</feature>
<comment type="caution">
    <text evidence="6">The sequence shown here is derived from an EMBL/GenBank/DDBJ whole genome shotgun (WGS) entry which is preliminary data.</text>
</comment>
<dbReference type="EMBL" id="JBHTAS010000001">
    <property type="protein sequence ID" value="MFC7139685.1"/>
    <property type="molecule type" value="Genomic_DNA"/>
</dbReference>
<dbReference type="InterPro" id="IPR051313">
    <property type="entry name" value="Bact_iron-sidero_bind"/>
</dbReference>
<protein>
    <submittedName>
        <fullName evidence="6">ABC transporter substrate-binding protein</fullName>
    </submittedName>
</protein>
<reference evidence="6 7" key="1">
    <citation type="journal article" date="2019" name="Int. J. Syst. Evol. Microbiol.">
        <title>The Global Catalogue of Microorganisms (GCM) 10K type strain sequencing project: providing services to taxonomists for standard genome sequencing and annotation.</title>
        <authorList>
            <consortium name="The Broad Institute Genomics Platform"/>
            <consortium name="The Broad Institute Genome Sequencing Center for Infectious Disease"/>
            <person name="Wu L."/>
            <person name="Ma J."/>
        </authorList>
    </citation>
    <scope>NUCLEOTIDE SEQUENCE [LARGE SCALE GENOMIC DNA]</scope>
    <source>
        <strain evidence="6 7">XZYJT29</strain>
    </source>
</reference>
<evidence type="ECO:0000259" key="5">
    <source>
        <dbReference type="Pfam" id="PF01497"/>
    </source>
</evidence>
<keyword evidence="7" id="KW-1185">Reference proteome</keyword>
<sequence>MHDDTNSTTESTRRAHLKAVSALVAGASIAGCAGDDGATDEPDGADATGTGPTETAEGSQRATPTPDPTATETQAETTAMAESTPPSASYSVTIPPAGTVTFESVPETWVAENASWADMGVALGLGKPSAVVLTGEYRTWQYEDIPGLSTSKSGMTSLWQDGISKELLYDIDADVHFIDPNYMINLIPNWDEADVAEVSEGVGPFCGNTSFSTYPWHEGYPYLSLYEATEKVAQVFQRTDRYEALRALHDEVISGVDERLPPESDRPAIGLVSPASTEPEEFYPYRLGETTAYKHWHDLGVSDAFDGTDIASFTSDRGSIDYESLLEVDPEVLVLYTDQHRPRSDFRSTYLEFMREHSAAGQLTAVRNGDVYPAGGMYQGPIANLAKTERAAAQLYPDEFGRDERLYDRQRIADIVAGRHGEN</sequence>
<evidence type="ECO:0000256" key="4">
    <source>
        <dbReference type="SAM" id="MobiDB-lite"/>
    </source>
</evidence>
<organism evidence="6 7">
    <name type="scientific">Halosimplex aquaticum</name>
    <dbReference type="NCBI Taxonomy" id="3026162"/>
    <lineage>
        <taxon>Archaea</taxon>
        <taxon>Methanobacteriati</taxon>
        <taxon>Methanobacteriota</taxon>
        <taxon>Stenosarchaea group</taxon>
        <taxon>Halobacteria</taxon>
        <taxon>Halobacteriales</taxon>
        <taxon>Haloarculaceae</taxon>
        <taxon>Halosimplex</taxon>
    </lineage>
</organism>